<evidence type="ECO:0000313" key="4">
    <source>
        <dbReference type="Proteomes" id="UP000779900"/>
    </source>
</evidence>
<dbReference type="PANTHER" id="PTHR30203:SF24">
    <property type="entry name" value="BLR4935 PROTEIN"/>
    <property type="match status" value="1"/>
</dbReference>
<dbReference type="InterPro" id="IPR010131">
    <property type="entry name" value="MdtP/NodT-like"/>
</dbReference>
<dbReference type="PANTHER" id="PTHR30203">
    <property type="entry name" value="OUTER MEMBRANE CATION EFFLUX PROTEIN"/>
    <property type="match status" value="1"/>
</dbReference>
<comment type="similarity">
    <text evidence="1">Belongs to the outer membrane factor (OMF) (TC 1.B.17) family.</text>
</comment>
<evidence type="ECO:0000256" key="2">
    <source>
        <dbReference type="SAM" id="SignalP"/>
    </source>
</evidence>
<dbReference type="SUPFAM" id="SSF56954">
    <property type="entry name" value="Outer membrane efflux proteins (OEP)"/>
    <property type="match status" value="1"/>
</dbReference>
<dbReference type="Pfam" id="PF02321">
    <property type="entry name" value="OEP"/>
    <property type="match status" value="2"/>
</dbReference>
<keyword evidence="2" id="KW-0732">Signal</keyword>
<reference evidence="3" key="1">
    <citation type="submission" date="2019-03" db="EMBL/GenBank/DDBJ databases">
        <title>Lake Tanganyika Metagenome-Assembled Genomes (MAGs).</title>
        <authorList>
            <person name="Tran P."/>
        </authorList>
    </citation>
    <scope>NUCLEOTIDE SEQUENCE</scope>
    <source>
        <strain evidence="3">K_DeepCast_150m_m2_040</strain>
    </source>
</reference>
<gene>
    <name evidence="3" type="ORF">FJY68_00595</name>
</gene>
<dbReference type="InterPro" id="IPR003423">
    <property type="entry name" value="OMP_efflux"/>
</dbReference>
<evidence type="ECO:0000313" key="3">
    <source>
        <dbReference type="EMBL" id="MBM3330330.1"/>
    </source>
</evidence>
<protein>
    <submittedName>
        <fullName evidence="3">TolC family protein</fullName>
    </submittedName>
</protein>
<comment type="caution">
    <text evidence="3">The sequence shown here is derived from an EMBL/GenBank/DDBJ whole genome shotgun (WGS) entry which is preliminary data.</text>
</comment>
<feature type="chain" id="PRO_5038002369" evidence="2">
    <location>
        <begin position="24"/>
        <end position="410"/>
    </location>
</feature>
<sequence length="410" mass="43990">MKRPFSDRVAIIALLCFARLAVAAGAQDILLSEAWNRVQAGNPSIARAAIAVRAAQALLTQGQLPPNPELELATEEFGRGSLEVGITLPLEIAGQRRARVRTAQAGLKAARLEESATRLRLRAETLRRFATALALRDQLAAADTLQALLRSSVADMSRRVAAGAARDIDRVREQLELTALDVEAAGLRRRYDAACRSLASLWADSSDTCRRPAGSFVIGPKLPGQAELVKLAMSQPAVILAVNEVAAARAGLSAARADVLPAPALFGAWTRDPESGGSSTRVGASLPLPVLNWNQGAVRAARFGVAEAEWAAQQTRSDIEVQIDRLLAELANRSEQLDTGYSVLLPAQRRVLDDLSRHYEQGAVGVAELIAAQRVLHETTMELIESQAERVAHVADLLEITGVEPEVIKE</sequence>
<evidence type="ECO:0000256" key="1">
    <source>
        <dbReference type="ARBA" id="ARBA00007613"/>
    </source>
</evidence>
<accession>A0A938BQ89</accession>
<dbReference type="Proteomes" id="UP000779900">
    <property type="component" value="Unassembled WGS sequence"/>
</dbReference>
<dbReference type="AlphaFoldDB" id="A0A938BQ89"/>
<dbReference type="Gene3D" id="1.20.1600.10">
    <property type="entry name" value="Outer membrane efflux proteins (OEP)"/>
    <property type="match status" value="1"/>
</dbReference>
<proteinExistence type="inferred from homology"/>
<feature type="signal peptide" evidence="2">
    <location>
        <begin position="1"/>
        <end position="23"/>
    </location>
</feature>
<dbReference type="EMBL" id="VGIR01000002">
    <property type="protein sequence ID" value="MBM3330330.1"/>
    <property type="molecule type" value="Genomic_DNA"/>
</dbReference>
<dbReference type="GO" id="GO:0015562">
    <property type="term" value="F:efflux transmembrane transporter activity"/>
    <property type="evidence" value="ECO:0007669"/>
    <property type="project" value="InterPro"/>
</dbReference>
<name>A0A938BQ89_UNCW3</name>
<organism evidence="3 4">
    <name type="scientific">candidate division WOR-3 bacterium</name>
    <dbReference type="NCBI Taxonomy" id="2052148"/>
    <lineage>
        <taxon>Bacteria</taxon>
        <taxon>Bacteria division WOR-3</taxon>
    </lineage>
</organism>